<gene>
    <name evidence="3" type="ORF">D9758_012420</name>
</gene>
<sequence>MVFLGGRSTLSRRDALLLLIGATCMHLFTTIFPLSDSSIIINTHLHHDHAVLGGVDTEPLPPPPDKIVQNGRGQGKRCYVEEE</sequence>
<name>A0A8H5D773_9AGAR</name>
<dbReference type="AlphaFoldDB" id="A0A8H5D773"/>
<keyword evidence="2" id="KW-0812">Transmembrane</keyword>
<dbReference type="Proteomes" id="UP000559256">
    <property type="component" value="Unassembled WGS sequence"/>
</dbReference>
<evidence type="ECO:0000256" key="2">
    <source>
        <dbReference type="SAM" id="Phobius"/>
    </source>
</evidence>
<dbReference type="OrthoDB" id="529273at2759"/>
<evidence type="ECO:0000256" key="1">
    <source>
        <dbReference type="SAM" id="MobiDB-lite"/>
    </source>
</evidence>
<evidence type="ECO:0000313" key="4">
    <source>
        <dbReference type="Proteomes" id="UP000559256"/>
    </source>
</evidence>
<reference evidence="3 4" key="1">
    <citation type="journal article" date="2020" name="ISME J.">
        <title>Uncovering the hidden diversity of litter-decomposition mechanisms in mushroom-forming fungi.</title>
        <authorList>
            <person name="Floudas D."/>
            <person name="Bentzer J."/>
            <person name="Ahren D."/>
            <person name="Johansson T."/>
            <person name="Persson P."/>
            <person name="Tunlid A."/>
        </authorList>
    </citation>
    <scope>NUCLEOTIDE SEQUENCE [LARGE SCALE GENOMIC DNA]</scope>
    <source>
        <strain evidence="3 4">CBS 291.85</strain>
    </source>
</reference>
<feature type="transmembrane region" description="Helical" evidence="2">
    <location>
        <begin position="15"/>
        <end position="34"/>
    </location>
</feature>
<keyword evidence="2" id="KW-1133">Transmembrane helix</keyword>
<proteinExistence type="predicted"/>
<comment type="caution">
    <text evidence="3">The sequence shown here is derived from an EMBL/GenBank/DDBJ whole genome shotgun (WGS) entry which is preliminary data.</text>
</comment>
<organism evidence="3 4">
    <name type="scientific">Tetrapyrgos nigripes</name>
    <dbReference type="NCBI Taxonomy" id="182062"/>
    <lineage>
        <taxon>Eukaryota</taxon>
        <taxon>Fungi</taxon>
        <taxon>Dikarya</taxon>
        <taxon>Basidiomycota</taxon>
        <taxon>Agaricomycotina</taxon>
        <taxon>Agaricomycetes</taxon>
        <taxon>Agaricomycetidae</taxon>
        <taxon>Agaricales</taxon>
        <taxon>Marasmiineae</taxon>
        <taxon>Marasmiaceae</taxon>
        <taxon>Tetrapyrgos</taxon>
    </lineage>
</organism>
<keyword evidence="2" id="KW-0472">Membrane</keyword>
<feature type="region of interest" description="Disordered" evidence="1">
    <location>
        <begin position="54"/>
        <end position="83"/>
    </location>
</feature>
<evidence type="ECO:0000313" key="3">
    <source>
        <dbReference type="EMBL" id="KAF5354483.1"/>
    </source>
</evidence>
<keyword evidence="4" id="KW-1185">Reference proteome</keyword>
<dbReference type="EMBL" id="JAACJM010000059">
    <property type="protein sequence ID" value="KAF5354483.1"/>
    <property type="molecule type" value="Genomic_DNA"/>
</dbReference>
<protein>
    <submittedName>
        <fullName evidence="3">Uncharacterized protein</fullName>
    </submittedName>
</protein>
<accession>A0A8H5D773</accession>